<evidence type="ECO:0000313" key="3">
    <source>
        <dbReference type="EMBL" id="CAD5106205.1"/>
    </source>
</evidence>
<dbReference type="Gene3D" id="1.10.260.40">
    <property type="entry name" value="lambda repressor-like DNA-binding domains"/>
    <property type="match status" value="1"/>
</dbReference>
<dbReference type="InterPro" id="IPR010982">
    <property type="entry name" value="Lambda_DNA-bd_dom_sf"/>
</dbReference>
<dbReference type="Proteomes" id="UP000583387">
    <property type="component" value="Unassembled WGS sequence"/>
</dbReference>
<evidence type="ECO:0000256" key="1">
    <source>
        <dbReference type="SAM" id="MobiDB-lite"/>
    </source>
</evidence>
<dbReference type="AlphaFoldDB" id="A0A7U7EL82"/>
<dbReference type="EMBL" id="CAJFCI010000016">
    <property type="protein sequence ID" value="CAD5106205.1"/>
    <property type="molecule type" value="Genomic_DNA"/>
</dbReference>
<keyword evidence="4" id="KW-1185">Reference proteome</keyword>
<organism evidence="3 4">
    <name type="scientific">Zestomonas carbonaria</name>
    <dbReference type="NCBI Taxonomy" id="2762745"/>
    <lineage>
        <taxon>Bacteria</taxon>
        <taxon>Pseudomonadati</taxon>
        <taxon>Pseudomonadota</taxon>
        <taxon>Gammaproteobacteria</taxon>
        <taxon>Pseudomonadales</taxon>
        <taxon>Pseudomonadaceae</taxon>
        <taxon>Zestomonas</taxon>
    </lineage>
</organism>
<dbReference type="SUPFAM" id="SSF47413">
    <property type="entry name" value="lambda repressor-like DNA-binding domains"/>
    <property type="match status" value="1"/>
</dbReference>
<feature type="region of interest" description="Disordered" evidence="1">
    <location>
        <begin position="91"/>
        <end position="144"/>
    </location>
</feature>
<feature type="compositionally biased region" description="Basic and acidic residues" evidence="1">
    <location>
        <begin position="135"/>
        <end position="144"/>
    </location>
</feature>
<dbReference type="GO" id="GO:0003677">
    <property type="term" value="F:DNA binding"/>
    <property type="evidence" value="ECO:0007669"/>
    <property type="project" value="InterPro"/>
</dbReference>
<sequence length="144" mass="16050">MKAITNEQRKKLIDDILMQHEMGNETLGTSIRRLRLEVTGFDQDTFAAMCNMSTKSLYQIEKDKGNPTISTIEAILRKFGLRLGLTTAARTTYTPPLGQHKPVSKTPARGTNPQRKYAGQLSRTTNLRASTKARIKGDDKGPTE</sequence>
<protein>
    <recommendedName>
        <fullName evidence="2">HTH cro/C1-type domain-containing protein</fullName>
    </recommendedName>
</protein>
<proteinExistence type="predicted"/>
<name>A0A7U7EL82_9GAMM</name>
<accession>A0A7U7EL82</accession>
<feature type="domain" description="HTH cro/C1-type" evidence="2">
    <location>
        <begin position="31"/>
        <end position="86"/>
    </location>
</feature>
<evidence type="ECO:0000259" key="2">
    <source>
        <dbReference type="PROSITE" id="PS50943"/>
    </source>
</evidence>
<evidence type="ECO:0000313" key="4">
    <source>
        <dbReference type="Proteomes" id="UP000583387"/>
    </source>
</evidence>
<dbReference type="RefSeq" id="WP_235978865.1">
    <property type="nucleotide sequence ID" value="NZ_CAJFCI010000016.1"/>
</dbReference>
<dbReference type="CDD" id="cd00093">
    <property type="entry name" value="HTH_XRE"/>
    <property type="match status" value="1"/>
</dbReference>
<comment type="caution">
    <text evidence="3">The sequence shown here is derived from an EMBL/GenBank/DDBJ whole genome shotgun (WGS) entry which is preliminary data.</text>
</comment>
<dbReference type="Pfam" id="PF01381">
    <property type="entry name" value="HTH_3"/>
    <property type="match status" value="1"/>
</dbReference>
<dbReference type="InterPro" id="IPR001387">
    <property type="entry name" value="Cro/C1-type_HTH"/>
</dbReference>
<dbReference type="PROSITE" id="PS50943">
    <property type="entry name" value="HTH_CROC1"/>
    <property type="match status" value="1"/>
</dbReference>
<reference evidence="3 4" key="1">
    <citation type="submission" date="2020-08" db="EMBL/GenBank/DDBJ databases">
        <authorList>
            <person name="Criscuolo A."/>
        </authorList>
    </citation>
    <scope>NUCLEOTIDE SEQUENCE [LARGE SCALE GENOMIC DNA]</scope>
    <source>
        <strain evidence="3">CIP111764</strain>
    </source>
</reference>
<gene>
    <name evidence="3" type="ORF">PSEWESI4_00465</name>
</gene>
<dbReference type="SMART" id="SM00530">
    <property type="entry name" value="HTH_XRE"/>
    <property type="match status" value="1"/>
</dbReference>